<dbReference type="EMBL" id="JADWYS010000001">
    <property type="protein sequence ID" value="MBG9388843.1"/>
    <property type="molecule type" value="Genomic_DNA"/>
</dbReference>
<sequence length="918" mass="97393">MSVPRPPHESGARLARLAREQFVTRAQQAIPPMVQAMRSKLSDLVDSSSSSREMHERRDAMMEFDRKGPQWAQAVVKAWQQAVVPPTATARIRLEAGALQLLGEDVVEQKIISGRLALMIGEKTTWEMNDLKVRMQFLDGEEMSTADILRPEALSQLVVEQWGAAELSNECWTLVQDVVQKHLVEHVPAAYKATNEFLIAQGVMRNIDLTKRVRRGASGPAAKRPPRPGEAQDSQPPQGAGNDTGGGYGDWGGGGGYAGGGQDGGYASGPQGGGYAGGAQGGPAGGGYAGGAQGGGYAGGSQGGGYAGGSQGGGYAGGPQGGGYAGGSQGGGYAPGGQGGPVGPGGQRSGGYSPGAEGPHGGGAGATGGGSPGGARQGDGPADTGSTRGGPASRQGGSETRSGVSEETRMMTSSPPLARARARASGVLGQLRRLLTDRVAGFDSSPHTPSPALAEAISHQITQVQSTEVQGAPGGSASDEIVVYDDVAVQQVAVDLRKRSGELKKKAATSNEKATIEIVALMFQSILSEERIPPAIRVWFARLQMPVLRVAISEPEFFGSLEHPARQLIDRMGSCVMGFDSAAIGGSALEIEIKRVVQVIEQYPETGRRVFQLVYEEFQKFLGKFLTEAAPTQRLVSVAQQVEQKETLAIQYTIEMRSMLADMPVREEIREFLFKVWAEVLAVSAVKSGPQNEETLSLKRCASELVWAASAKPNRGERAKVIQDLPKLLQRLRQGMSLVNIQGKEQEAHIKAIGDTLADAFLSKTEAIPHDRIEEMSKRLANLEDFITGDPETDLPLDAESIEMMLGIDASNIEVVADGGSRPNAAMLAWAAELQLGNWFSLDHNGATTQVQYVWRSDRKQLHLFASPGGRSYLVQARRLAAYLQAGLLLPAEEEALTVRATRDALAKLDANPERLLQ</sequence>
<gene>
    <name evidence="2" type="ORF">I5803_12490</name>
</gene>
<dbReference type="RefSeq" id="WP_196986673.1">
    <property type="nucleotide sequence ID" value="NZ_JADWYS010000001.1"/>
</dbReference>
<dbReference type="InterPro" id="IPR012434">
    <property type="entry name" value="DUF1631"/>
</dbReference>
<name>A0A931H5C7_9BURK</name>
<feature type="region of interest" description="Disordered" evidence="1">
    <location>
        <begin position="211"/>
        <end position="256"/>
    </location>
</feature>
<evidence type="ECO:0000256" key="1">
    <source>
        <dbReference type="SAM" id="MobiDB-lite"/>
    </source>
</evidence>
<feature type="compositionally biased region" description="Gly residues" evidence="1">
    <location>
        <begin position="326"/>
        <end position="377"/>
    </location>
</feature>
<feature type="region of interest" description="Disordered" evidence="1">
    <location>
        <begin position="326"/>
        <end position="424"/>
    </location>
</feature>
<reference evidence="2" key="1">
    <citation type="submission" date="2020-11" db="EMBL/GenBank/DDBJ databases">
        <title>Bacterial whole genome sequence for Caenimonas sp. DR4.4.</title>
        <authorList>
            <person name="Le V."/>
            <person name="Ko S.-R."/>
            <person name="Ahn C.-Y."/>
            <person name="Oh H.-M."/>
        </authorList>
    </citation>
    <scope>NUCLEOTIDE SEQUENCE</scope>
    <source>
        <strain evidence="2">DR4.4</strain>
    </source>
</reference>
<evidence type="ECO:0000313" key="2">
    <source>
        <dbReference type="EMBL" id="MBG9388843.1"/>
    </source>
</evidence>
<comment type="caution">
    <text evidence="2">The sequence shown here is derived from an EMBL/GenBank/DDBJ whole genome shotgun (WGS) entry which is preliminary data.</text>
</comment>
<accession>A0A931H5C7</accession>
<dbReference type="Pfam" id="PF07793">
    <property type="entry name" value="DUF1631"/>
    <property type="match status" value="2"/>
</dbReference>
<evidence type="ECO:0000313" key="3">
    <source>
        <dbReference type="Proteomes" id="UP000651050"/>
    </source>
</evidence>
<organism evidence="2 3">
    <name type="scientific">Caenimonas aquaedulcis</name>
    <dbReference type="NCBI Taxonomy" id="2793270"/>
    <lineage>
        <taxon>Bacteria</taxon>
        <taxon>Pseudomonadati</taxon>
        <taxon>Pseudomonadota</taxon>
        <taxon>Betaproteobacteria</taxon>
        <taxon>Burkholderiales</taxon>
        <taxon>Comamonadaceae</taxon>
        <taxon>Caenimonas</taxon>
    </lineage>
</organism>
<dbReference type="AlphaFoldDB" id="A0A931H5C7"/>
<proteinExistence type="predicted"/>
<dbReference type="Proteomes" id="UP000651050">
    <property type="component" value="Unassembled WGS sequence"/>
</dbReference>
<feature type="compositionally biased region" description="Gly residues" evidence="1">
    <location>
        <begin position="242"/>
        <end position="256"/>
    </location>
</feature>
<keyword evidence="3" id="KW-1185">Reference proteome</keyword>
<protein>
    <submittedName>
        <fullName evidence="2">DUF1631 domain-containing protein</fullName>
    </submittedName>
</protein>